<comment type="caution">
    <text evidence="1">The sequence shown here is derived from an EMBL/GenBank/DDBJ whole genome shotgun (WGS) entry which is preliminary data.</text>
</comment>
<gene>
    <name evidence="1" type="ORF">STAS_12531</name>
</gene>
<dbReference type="AlphaFoldDB" id="A0A5A7PU65"/>
<protein>
    <submittedName>
        <fullName evidence="1">23S rRNA (2'-O-methyl-G2251)-methyltransferase</fullName>
    </submittedName>
</protein>
<reference evidence="2" key="1">
    <citation type="journal article" date="2019" name="Curr. Biol.">
        <title>Genome Sequence of Striga asiatica Provides Insight into the Evolution of Plant Parasitism.</title>
        <authorList>
            <person name="Yoshida S."/>
            <person name="Kim S."/>
            <person name="Wafula E.K."/>
            <person name="Tanskanen J."/>
            <person name="Kim Y.M."/>
            <person name="Honaas L."/>
            <person name="Yang Z."/>
            <person name="Spallek T."/>
            <person name="Conn C.E."/>
            <person name="Ichihashi Y."/>
            <person name="Cheong K."/>
            <person name="Cui S."/>
            <person name="Der J.P."/>
            <person name="Gundlach H."/>
            <person name="Jiao Y."/>
            <person name="Hori C."/>
            <person name="Ishida J.K."/>
            <person name="Kasahara H."/>
            <person name="Kiba T."/>
            <person name="Kim M.S."/>
            <person name="Koo N."/>
            <person name="Laohavisit A."/>
            <person name="Lee Y.H."/>
            <person name="Lumba S."/>
            <person name="McCourt P."/>
            <person name="Mortimer J.C."/>
            <person name="Mutuku J.M."/>
            <person name="Nomura T."/>
            <person name="Sasaki-Sekimoto Y."/>
            <person name="Seto Y."/>
            <person name="Wang Y."/>
            <person name="Wakatake T."/>
            <person name="Sakakibara H."/>
            <person name="Demura T."/>
            <person name="Yamaguchi S."/>
            <person name="Yoneyama K."/>
            <person name="Manabe R.I."/>
            <person name="Nelson D.C."/>
            <person name="Schulman A.H."/>
            <person name="Timko M.P."/>
            <person name="dePamphilis C.W."/>
            <person name="Choi D."/>
            <person name="Shirasu K."/>
        </authorList>
    </citation>
    <scope>NUCLEOTIDE SEQUENCE [LARGE SCALE GENOMIC DNA]</scope>
    <source>
        <strain evidence="2">cv. UVA1</strain>
    </source>
</reference>
<proteinExistence type="predicted"/>
<keyword evidence="2" id="KW-1185">Reference proteome</keyword>
<evidence type="ECO:0000313" key="1">
    <source>
        <dbReference type="EMBL" id="GER36201.1"/>
    </source>
</evidence>
<sequence>MEQLFNTERSTRLVQFSLSFWRGRVWMSFQVYFITRSSERLKFVKYLILATAGYEGYSNIYSNDLLDNVTIVMRSIQRDSRPFLRKACLTLLAFVSTLRSNCNLV</sequence>
<name>A0A5A7PU65_STRAF</name>
<evidence type="ECO:0000313" key="2">
    <source>
        <dbReference type="Proteomes" id="UP000325081"/>
    </source>
</evidence>
<dbReference type="Proteomes" id="UP000325081">
    <property type="component" value="Unassembled WGS sequence"/>
</dbReference>
<keyword evidence="1" id="KW-0489">Methyltransferase</keyword>
<organism evidence="1 2">
    <name type="scientific">Striga asiatica</name>
    <name type="common">Asiatic witchweed</name>
    <name type="synonym">Buchnera asiatica</name>
    <dbReference type="NCBI Taxonomy" id="4170"/>
    <lineage>
        <taxon>Eukaryota</taxon>
        <taxon>Viridiplantae</taxon>
        <taxon>Streptophyta</taxon>
        <taxon>Embryophyta</taxon>
        <taxon>Tracheophyta</taxon>
        <taxon>Spermatophyta</taxon>
        <taxon>Magnoliopsida</taxon>
        <taxon>eudicotyledons</taxon>
        <taxon>Gunneridae</taxon>
        <taxon>Pentapetalae</taxon>
        <taxon>asterids</taxon>
        <taxon>lamiids</taxon>
        <taxon>Lamiales</taxon>
        <taxon>Orobanchaceae</taxon>
        <taxon>Buchnereae</taxon>
        <taxon>Striga</taxon>
    </lineage>
</organism>
<dbReference type="GO" id="GO:0032259">
    <property type="term" value="P:methylation"/>
    <property type="evidence" value="ECO:0007669"/>
    <property type="project" value="UniProtKB-KW"/>
</dbReference>
<accession>A0A5A7PU65</accession>
<dbReference type="EMBL" id="BKCP01005084">
    <property type="protein sequence ID" value="GER36201.1"/>
    <property type="molecule type" value="Genomic_DNA"/>
</dbReference>
<keyword evidence="1" id="KW-0808">Transferase</keyword>
<dbReference type="GO" id="GO:0008168">
    <property type="term" value="F:methyltransferase activity"/>
    <property type="evidence" value="ECO:0007669"/>
    <property type="project" value="UniProtKB-KW"/>
</dbReference>